<proteinExistence type="predicted"/>
<dbReference type="AlphaFoldDB" id="A0A502FXW0"/>
<keyword evidence="4" id="KW-1185">Reference proteome</keyword>
<keyword evidence="1" id="KW-0472">Membrane</keyword>
<feature type="domain" description="Cell wall hydrolase SleB" evidence="2">
    <location>
        <begin position="109"/>
        <end position="218"/>
    </location>
</feature>
<keyword evidence="1" id="KW-1133">Transmembrane helix</keyword>
<evidence type="ECO:0000313" key="4">
    <source>
        <dbReference type="Proteomes" id="UP000319931"/>
    </source>
</evidence>
<gene>
    <name evidence="3" type="ORF">EAH76_06650</name>
</gene>
<dbReference type="Gene3D" id="1.10.10.2520">
    <property type="entry name" value="Cell wall hydrolase SleB, domain 1"/>
    <property type="match status" value="1"/>
</dbReference>
<comment type="caution">
    <text evidence="3">The sequence shown here is derived from an EMBL/GenBank/DDBJ whole genome shotgun (WGS) entry which is preliminary data.</text>
</comment>
<keyword evidence="1" id="KW-0812">Transmembrane</keyword>
<organism evidence="3 4">
    <name type="scientific">Sphingomonas glacialis</name>
    <dbReference type="NCBI Taxonomy" id="658225"/>
    <lineage>
        <taxon>Bacteria</taxon>
        <taxon>Pseudomonadati</taxon>
        <taxon>Pseudomonadota</taxon>
        <taxon>Alphaproteobacteria</taxon>
        <taxon>Sphingomonadales</taxon>
        <taxon>Sphingomonadaceae</taxon>
        <taxon>Sphingomonas</taxon>
    </lineage>
</organism>
<sequence length="244" mass="26943">MARRPTPSPRRAGARSAARDAAAETWLLLLGCVAAVLLVATFLYPTPPAERDTGRAKRLTMAQARASNRAVPIEARLRVPAPRYRFAGGPAEREQATECLATAALYEAGDDREGQKAVIQVILNRVRAPGFPRTICGVVYQGYSRAIGCQFSFTCDGSFDRRPVHTGWSAARRAARRALAGRVFADVGGATHYHADWMVPYWRDSLVKIAQVGSHIFYRRQTGHDGFRRASYDARRNIRTPVDS</sequence>
<evidence type="ECO:0000259" key="2">
    <source>
        <dbReference type="Pfam" id="PF07486"/>
    </source>
</evidence>
<reference evidence="3 4" key="1">
    <citation type="journal article" date="2019" name="Environ. Microbiol.">
        <title>Species interactions and distinct microbial communities in high Arctic permafrost affected cryosols are associated with the CH4 and CO2 gas fluxes.</title>
        <authorList>
            <person name="Altshuler I."/>
            <person name="Hamel J."/>
            <person name="Turney S."/>
            <person name="Magnuson E."/>
            <person name="Levesque R."/>
            <person name="Greer C."/>
            <person name="Whyte L.G."/>
        </authorList>
    </citation>
    <scope>NUCLEOTIDE SEQUENCE [LARGE SCALE GENOMIC DNA]</scope>
    <source>
        <strain evidence="3 4">E6.1</strain>
    </source>
</reference>
<dbReference type="InterPro" id="IPR042047">
    <property type="entry name" value="SleB_dom1"/>
</dbReference>
<dbReference type="RefSeq" id="WP_140850397.1">
    <property type="nucleotide sequence ID" value="NZ_RCZC01000002.1"/>
</dbReference>
<name>A0A502FXW0_9SPHN</name>
<dbReference type="GO" id="GO:0016787">
    <property type="term" value="F:hydrolase activity"/>
    <property type="evidence" value="ECO:0007669"/>
    <property type="project" value="UniProtKB-KW"/>
</dbReference>
<evidence type="ECO:0000256" key="1">
    <source>
        <dbReference type="SAM" id="Phobius"/>
    </source>
</evidence>
<evidence type="ECO:0000313" key="3">
    <source>
        <dbReference type="EMBL" id="TPG54348.1"/>
    </source>
</evidence>
<dbReference type="OrthoDB" id="9785345at2"/>
<keyword evidence="3" id="KW-0378">Hydrolase</keyword>
<feature type="transmembrane region" description="Helical" evidence="1">
    <location>
        <begin position="21"/>
        <end position="44"/>
    </location>
</feature>
<dbReference type="Proteomes" id="UP000319931">
    <property type="component" value="Unassembled WGS sequence"/>
</dbReference>
<dbReference type="EMBL" id="RCZC01000002">
    <property type="protein sequence ID" value="TPG54348.1"/>
    <property type="molecule type" value="Genomic_DNA"/>
</dbReference>
<dbReference type="InterPro" id="IPR011105">
    <property type="entry name" value="Cell_wall_hydrolase_SleB"/>
</dbReference>
<dbReference type="Pfam" id="PF07486">
    <property type="entry name" value="Hydrolase_2"/>
    <property type="match status" value="1"/>
</dbReference>
<protein>
    <submittedName>
        <fullName evidence="3">Cell wall hydrolase</fullName>
    </submittedName>
</protein>
<accession>A0A502FXW0</accession>